<organism evidence="7 8">
    <name type="scientific">Cupriavidus oxalaticus</name>
    <dbReference type="NCBI Taxonomy" id="96344"/>
    <lineage>
        <taxon>Bacteria</taxon>
        <taxon>Pseudomonadati</taxon>
        <taxon>Pseudomonadota</taxon>
        <taxon>Betaproteobacteria</taxon>
        <taxon>Burkholderiales</taxon>
        <taxon>Burkholderiaceae</taxon>
        <taxon>Cupriavidus</taxon>
    </lineage>
</organism>
<evidence type="ECO:0000313" key="7">
    <source>
        <dbReference type="EMBL" id="QEZ43536.1"/>
    </source>
</evidence>
<feature type="transmembrane region" description="Helical" evidence="5">
    <location>
        <begin position="60"/>
        <end position="82"/>
    </location>
</feature>
<dbReference type="SUPFAM" id="SSF52091">
    <property type="entry name" value="SpoIIaa-like"/>
    <property type="match status" value="1"/>
</dbReference>
<dbReference type="Proteomes" id="UP000325743">
    <property type="component" value="Chromosome 1"/>
</dbReference>
<dbReference type="NCBIfam" id="TIGR00815">
    <property type="entry name" value="sulP"/>
    <property type="match status" value="1"/>
</dbReference>
<sequence>MVSHGLPERPRNLLRATLARLMPGAAELLHYRRADFGVDLQAGVSVAAVSLPISVAYAQLAGFSPVVGLYSVVLPMLAYALFGSSRQMIVGPDAATCAMIAATLSPLALPDSEAYRALSVSLTLLTGVFCVLAGKFRLGFLADFLSVPILAGLLNGVAINIAFSQLGKVTGLALAGRDVIGQAESLLRQLGGIHWPTAALAALTLAVYFGARAWQPRAPGALFALAVATFVTWMLGLQGLGVQVVGPVPPGLPPLIAPSMPHELFGTLVPAAAALALVSLSSGLLTSRSFAARNGYSVDASQEFIGIGAASIASALSHGFAVSGSSSRTAINEAAGGRTRMVSVVGALTVLLVLLFLTDLLAALPAAALGAILIASAFSLFDFGGLMALRRYSRSEHGIALVTVAGVVLLGVMSGILLAVAIALLRFLAQMARPSEQQLGRWSGHDGFYELAHYPEARAVPGLLIYRFESPLTFFNADFVRQRVLALAALHHARWVVIDAISIAHVDLTGATMMRDLQAQLAVRGSQLVIAGRMAQLTAWLNQRGIAPESTGILFYPSKQAALEAYRACEAGHHNADVAPATGTDTTAQGPAA</sequence>
<dbReference type="InterPro" id="IPR011547">
    <property type="entry name" value="SLC26A/SulP_dom"/>
</dbReference>
<keyword evidence="2 5" id="KW-0812">Transmembrane</keyword>
<dbReference type="GO" id="GO:0016020">
    <property type="term" value="C:membrane"/>
    <property type="evidence" value="ECO:0007669"/>
    <property type="project" value="UniProtKB-SubCell"/>
</dbReference>
<evidence type="ECO:0000256" key="2">
    <source>
        <dbReference type="ARBA" id="ARBA00022692"/>
    </source>
</evidence>
<feature type="transmembrane region" description="Helical" evidence="5">
    <location>
        <begin position="223"/>
        <end position="244"/>
    </location>
</feature>
<dbReference type="InterPro" id="IPR002645">
    <property type="entry name" value="STAS_dom"/>
</dbReference>
<feature type="transmembrane region" description="Helical" evidence="5">
    <location>
        <begin position="401"/>
        <end position="429"/>
    </location>
</feature>
<keyword evidence="3 5" id="KW-1133">Transmembrane helix</keyword>
<dbReference type="InterPro" id="IPR001902">
    <property type="entry name" value="SLC26A/SulP_fam"/>
</dbReference>
<feature type="transmembrane region" description="Helical" evidence="5">
    <location>
        <begin position="114"/>
        <end position="133"/>
    </location>
</feature>
<dbReference type="PROSITE" id="PS50801">
    <property type="entry name" value="STAS"/>
    <property type="match status" value="1"/>
</dbReference>
<feature type="domain" description="STAS" evidence="6">
    <location>
        <begin position="453"/>
        <end position="566"/>
    </location>
</feature>
<evidence type="ECO:0000256" key="5">
    <source>
        <dbReference type="SAM" id="Phobius"/>
    </source>
</evidence>
<dbReference type="Pfam" id="PF00916">
    <property type="entry name" value="Sulfate_transp"/>
    <property type="match status" value="1"/>
</dbReference>
<gene>
    <name evidence="7" type="ORF">D2917_04335</name>
</gene>
<evidence type="ECO:0000256" key="1">
    <source>
        <dbReference type="ARBA" id="ARBA00004141"/>
    </source>
</evidence>
<feature type="transmembrane region" description="Helical" evidence="5">
    <location>
        <begin position="193"/>
        <end position="211"/>
    </location>
</feature>
<feature type="transmembrane region" description="Helical" evidence="5">
    <location>
        <begin position="89"/>
        <end position="108"/>
    </location>
</feature>
<evidence type="ECO:0000313" key="8">
    <source>
        <dbReference type="Proteomes" id="UP000325743"/>
    </source>
</evidence>
<evidence type="ECO:0000259" key="6">
    <source>
        <dbReference type="PROSITE" id="PS50801"/>
    </source>
</evidence>
<dbReference type="PANTHER" id="PTHR11814">
    <property type="entry name" value="SULFATE TRANSPORTER"/>
    <property type="match status" value="1"/>
</dbReference>
<protein>
    <submittedName>
        <fullName evidence="7">SulP family inorganic anion transporter</fullName>
    </submittedName>
</protein>
<keyword evidence="4 5" id="KW-0472">Membrane</keyword>
<feature type="transmembrane region" description="Helical" evidence="5">
    <location>
        <begin position="264"/>
        <end position="285"/>
    </location>
</feature>
<dbReference type="GO" id="GO:0055085">
    <property type="term" value="P:transmembrane transport"/>
    <property type="evidence" value="ECO:0007669"/>
    <property type="project" value="InterPro"/>
</dbReference>
<proteinExistence type="predicted"/>
<dbReference type="AlphaFoldDB" id="A0A5P3VAY7"/>
<feature type="transmembrane region" description="Helical" evidence="5">
    <location>
        <begin position="368"/>
        <end position="389"/>
    </location>
</feature>
<dbReference type="InterPro" id="IPR036513">
    <property type="entry name" value="STAS_dom_sf"/>
</dbReference>
<dbReference type="EMBL" id="CP032518">
    <property type="protein sequence ID" value="QEZ43536.1"/>
    <property type="molecule type" value="Genomic_DNA"/>
</dbReference>
<accession>A0A5P3VAY7</accession>
<feature type="transmembrane region" description="Helical" evidence="5">
    <location>
        <begin position="341"/>
        <end position="362"/>
    </location>
</feature>
<feature type="transmembrane region" description="Helical" evidence="5">
    <location>
        <begin position="140"/>
        <end position="163"/>
    </location>
</feature>
<comment type="subcellular location">
    <subcellularLocation>
        <location evidence="1">Membrane</location>
        <topology evidence="1">Multi-pass membrane protein</topology>
    </subcellularLocation>
</comment>
<dbReference type="Pfam" id="PF01740">
    <property type="entry name" value="STAS"/>
    <property type="match status" value="1"/>
</dbReference>
<dbReference type="CDD" id="cd07042">
    <property type="entry name" value="STAS_SulP_like_sulfate_transporter"/>
    <property type="match status" value="1"/>
</dbReference>
<name>A0A5P3VAY7_9BURK</name>
<evidence type="ECO:0000256" key="3">
    <source>
        <dbReference type="ARBA" id="ARBA00022989"/>
    </source>
</evidence>
<evidence type="ECO:0000256" key="4">
    <source>
        <dbReference type="ARBA" id="ARBA00023136"/>
    </source>
</evidence>
<dbReference type="Gene3D" id="3.30.750.24">
    <property type="entry name" value="STAS domain"/>
    <property type="match status" value="1"/>
</dbReference>
<reference evidence="7 8" key="1">
    <citation type="submission" date="2018-09" db="EMBL/GenBank/DDBJ databases">
        <title>Complete genome sequence of Cupriavidus oxalaticus T2, a bacterium capable of phenol tolerance and degradation.</title>
        <authorList>
            <person name="Yan J."/>
        </authorList>
    </citation>
    <scope>NUCLEOTIDE SEQUENCE [LARGE SCALE GENOMIC DNA]</scope>
    <source>
        <strain evidence="7 8">T2</strain>
    </source>
</reference>